<keyword evidence="2" id="KW-0732">Signal</keyword>
<evidence type="ECO:0000313" key="3">
    <source>
        <dbReference type="EMBL" id="CAD6189674.1"/>
    </source>
</evidence>
<organism evidence="3 4">
    <name type="scientific">Caenorhabditis auriculariae</name>
    <dbReference type="NCBI Taxonomy" id="2777116"/>
    <lineage>
        <taxon>Eukaryota</taxon>
        <taxon>Metazoa</taxon>
        <taxon>Ecdysozoa</taxon>
        <taxon>Nematoda</taxon>
        <taxon>Chromadorea</taxon>
        <taxon>Rhabditida</taxon>
        <taxon>Rhabditina</taxon>
        <taxon>Rhabditomorpha</taxon>
        <taxon>Rhabditoidea</taxon>
        <taxon>Rhabditidae</taxon>
        <taxon>Peloderinae</taxon>
        <taxon>Caenorhabditis</taxon>
    </lineage>
</organism>
<accession>A0A8S1H3H3</accession>
<dbReference type="EMBL" id="CAJGYM010000011">
    <property type="protein sequence ID" value="CAD6189674.1"/>
    <property type="molecule type" value="Genomic_DNA"/>
</dbReference>
<keyword evidence="4" id="KW-1185">Reference proteome</keyword>
<feature type="region of interest" description="Disordered" evidence="1">
    <location>
        <begin position="29"/>
        <end position="87"/>
    </location>
</feature>
<comment type="caution">
    <text evidence="3">The sequence shown here is derived from an EMBL/GenBank/DDBJ whole genome shotgun (WGS) entry which is preliminary data.</text>
</comment>
<evidence type="ECO:0000313" key="4">
    <source>
        <dbReference type="Proteomes" id="UP000835052"/>
    </source>
</evidence>
<name>A0A8S1H3H3_9PELO</name>
<protein>
    <recommendedName>
        <fullName evidence="5">Secreted protein</fullName>
    </recommendedName>
</protein>
<evidence type="ECO:0008006" key="5">
    <source>
        <dbReference type="Google" id="ProtNLM"/>
    </source>
</evidence>
<dbReference type="AlphaFoldDB" id="A0A8S1H3H3"/>
<reference evidence="3" key="1">
    <citation type="submission" date="2020-10" db="EMBL/GenBank/DDBJ databases">
        <authorList>
            <person name="Kikuchi T."/>
        </authorList>
    </citation>
    <scope>NUCLEOTIDE SEQUENCE</scope>
    <source>
        <strain evidence="3">NKZ352</strain>
    </source>
</reference>
<evidence type="ECO:0000256" key="2">
    <source>
        <dbReference type="SAM" id="SignalP"/>
    </source>
</evidence>
<feature type="signal peptide" evidence="2">
    <location>
        <begin position="1"/>
        <end position="17"/>
    </location>
</feature>
<gene>
    <name evidence="3" type="ORF">CAUJ_LOCUS5593</name>
</gene>
<proteinExistence type="predicted"/>
<feature type="chain" id="PRO_5035909261" description="Secreted protein" evidence="2">
    <location>
        <begin position="18"/>
        <end position="87"/>
    </location>
</feature>
<dbReference type="Proteomes" id="UP000835052">
    <property type="component" value="Unassembled WGS sequence"/>
</dbReference>
<evidence type="ECO:0000256" key="1">
    <source>
        <dbReference type="SAM" id="MobiDB-lite"/>
    </source>
</evidence>
<sequence>MKIVFLLLLLIALGVHGWRCSTHEANEWVRRRPNPTPPLSRSAVDEPLTEKGFPGDANEGEINPDFRGDLNNPYGPYSNYGGQYGNY</sequence>